<feature type="transmembrane region" description="Helical" evidence="1">
    <location>
        <begin position="34"/>
        <end position="53"/>
    </location>
</feature>
<keyword evidence="1" id="KW-1133">Transmembrane helix</keyword>
<dbReference type="AlphaFoldDB" id="A0A089YZE1"/>
<dbReference type="HOGENOM" id="CLU_108951_0_0_11"/>
<protein>
    <submittedName>
        <fullName evidence="2">Conserved putative membrane protein</fullName>
    </submittedName>
</protein>
<proteinExistence type="predicted"/>
<name>A0A089YZE1_STRGA</name>
<reference evidence="3" key="1">
    <citation type="journal article" date="2015" name="J. Biotechnol.">
        <title>Complete genome sequence of the actinobacterium Streptomyces glaucescens GLA.O (DSM 40922) consisting of a linear chromosome and one linear plasmid.</title>
        <authorList>
            <person name="Ortseifen V."/>
            <person name="Winkler A."/>
            <person name="Albersmeier A."/>
            <person name="Wendler S."/>
            <person name="Puhler A."/>
            <person name="Kalinowski J."/>
            <person name="Ruckert C."/>
        </authorList>
    </citation>
    <scope>NUCLEOTIDE SEQUENCE [LARGE SCALE GENOMIC DNA]</scope>
    <source>
        <strain evidence="3">DSM 40922 / GLA O</strain>
    </source>
</reference>
<keyword evidence="3" id="KW-1185">Reference proteome</keyword>
<dbReference type="EMBL" id="CP009438">
    <property type="protein sequence ID" value="AIR98995.1"/>
    <property type="molecule type" value="Genomic_DNA"/>
</dbReference>
<organism evidence="2 3">
    <name type="scientific">Streptomyces glaucescens</name>
    <dbReference type="NCBI Taxonomy" id="1907"/>
    <lineage>
        <taxon>Bacteria</taxon>
        <taxon>Bacillati</taxon>
        <taxon>Actinomycetota</taxon>
        <taxon>Actinomycetes</taxon>
        <taxon>Kitasatosporales</taxon>
        <taxon>Streptomycetaceae</taxon>
        <taxon>Streptomyces</taxon>
    </lineage>
</organism>
<dbReference type="STRING" id="1907.SGLAU_15060"/>
<keyword evidence="1" id="KW-0812">Transmembrane</keyword>
<evidence type="ECO:0000256" key="1">
    <source>
        <dbReference type="SAM" id="Phobius"/>
    </source>
</evidence>
<feature type="transmembrane region" description="Helical" evidence="1">
    <location>
        <begin position="195"/>
        <end position="213"/>
    </location>
</feature>
<gene>
    <name evidence="2" type="ORF">SGLAU_15060</name>
</gene>
<sequence length="217" mass="22713">MTTPPPASGAVPLPFDALPSPLDAVPELRAAARWMIAAFGMVGAALIGGGPLVAVGKVRGLGDAVLAGVALLVALAGVSLAVWQVSRVLIPPVTTTATLREPALRGLRELIDAAPGDFFGTAATGVDDLLRHRAVAVNVQRALAAETDPDRRRLLGRHLERARANVARTDPHVRWLLAMAHVWQIRAALHTARRWCLLAVLLVAAGAVGFLTVTGRA</sequence>
<keyword evidence="1" id="KW-0472">Membrane</keyword>
<dbReference type="eggNOG" id="ENOG5031R15">
    <property type="taxonomic scope" value="Bacteria"/>
</dbReference>
<dbReference type="OrthoDB" id="4224820at2"/>
<dbReference type="Proteomes" id="UP000029482">
    <property type="component" value="Chromosome"/>
</dbReference>
<dbReference type="RefSeq" id="WP_078957725.1">
    <property type="nucleotide sequence ID" value="NZ_CP009438.1"/>
</dbReference>
<accession>A0A089YZE1</accession>
<dbReference type="KEGG" id="sgu:SGLAU_15060"/>
<evidence type="ECO:0000313" key="2">
    <source>
        <dbReference type="EMBL" id="AIR98995.1"/>
    </source>
</evidence>
<feature type="transmembrane region" description="Helical" evidence="1">
    <location>
        <begin position="65"/>
        <end position="83"/>
    </location>
</feature>
<evidence type="ECO:0000313" key="3">
    <source>
        <dbReference type="Proteomes" id="UP000029482"/>
    </source>
</evidence>